<evidence type="ECO:0000313" key="3">
    <source>
        <dbReference type="Proteomes" id="UP000887116"/>
    </source>
</evidence>
<comment type="caution">
    <text evidence="2">The sequence shown here is derived from an EMBL/GenBank/DDBJ whole genome shotgun (WGS) entry which is preliminary data.</text>
</comment>
<gene>
    <name evidence="2" type="ORF">TNCT_518271</name>
</gene>
<dbReference type="Proteomes" id="UP000887116">
    <property type="component" value="Unassembled WGS sequence"/>
</dbReference>
<accession>A0A8X6M4K2</accession>
<feature type="compositionally biased region" description="Basic and acidic residues" evidence="1">
    <location>
        <begin position="42"/>
        <end position="53"/>
    </location>
</feature>
<name>A0A8X6M4K2_TRICU</name>
<feature type="non-terminal residue" evidence="2">
    <location>
        <position position="1"/>
    </location>
</feature>
<sequence>RHSLPRAVMRVVMATGQSEGGGGVASQSLVEASGRLSLSYRRESARAIERKGETSTGRKSGK</sequence>
<evidence type="ECO:0000256" key="1">
    <source>
        <dbReference type="SAM" id="MobiDB-lite"/>
    </source>
</evidence>
<evidence type="ECO:0000313" key="2">
    <source>
        <dbReference type="EMBL" id="GFR31797.1"/>
    </source>
</evidence>
<proteinExistence type="predicted"/>
<reference evidence="2" key="1">
    <citation type="submission" date="2020-07" db="EMBL/GenBank/DDBJ databases">
        <title>Multicomponent nature underlies the extraordinary mechanical properties of spider dragline silk.</title>
        <authorList>
            <person name="Kono N."/>
            <person name="Nakamura H."/>
            <person name="Mori M."/>
            <person name="Yoshida Y."/>
            <person name="Ohtoshi R."/>
            <person name="Malay A.D."/>
            <person name="Moran D.A.P."/>
            <person name="Tomita M."/>
            <person name="Numata K."/>
            <person name="Arakawa K."/>
        </authorList>
    </citation>
    <scope>NUCLEOTIDE SEQUENCE</scope>
</reference>
<feature type="region of interest" description="Disordered" evidence="1">
    <location>
        <begin position="42"/>
        <end position="62"/>
    </location>
</feature>
<organism evidence="2 3">
    <name type="scientific">Trichonephila clavata</name>
    <name type="common">Joro spider</name>
    <name type="synonym">Nephila clavata</name>
    <dbReference type="NCBI Taxonomy" id="2740835"/>
    <lineage>
        <taxon>Eukaryota</taxon>
        <taxon>Metazoa</taxon>
        <taxon>Ecdysozoa</taxon>
        <taxon>Arthropoda</taxon>
        <taxon>Chelicerata</taxon>
        <taxon>Arachnida</taxon>
        <taxon>Araneae</taxon>
        <taxon>Araneomorphae</taxon>
        <taxon>Entelegynae</taxon>
        <taxon>Araneoidea</taxon>
        <taxon>Nephilidae</taxon>
        <taxon>Trichonephila</taxon>
    </lineage>
</organism>
<protein>
    <submittedName>
        <fullName evidence="2">Uncharacterized protein</fullName>
    </submittedName>
</protein>
<keyword evidence="3" id="KW-1185">Reference proteome</keyword>
<dbReference type="AlphaFoldDB" id="A0A8X6M4K2"/>
<dbReference type="EMBL" id="BMAO01029454">
    <property type="protein sequence ID" value="GFR31797.1"/>
    <property type="molecule type" value="Genomic_DNA"/>
</dbReference>